<comment type="function">
    <text evidence="9">Essential cell division protein. May link together the upstream cell division proteins, which are predominantly cytoplasmic, with the downstream cell division proteins, which are predominantly periplasmic. May control correct divisome assembly.</text>
</comment>
<dbReference type="AlphaFoldDB" id="A0A7Y6NTE3"/>
<comment type="caution">
    <text evidence="11">The sequence shown here is derived from an EMBL/GenBank/DDBJ whole genome shotgun (WGS) entry which is preliminary data.</text>
</comment>
<reference evidence="11 12" key="1">
    <citation type="submission" date="2020-06" db="EMBL/GenBank/DDBJ databases">
        <title>Schlegella sp. ID0723 isolated from air conditioner.</title>
        <authorList>
            <person name="Kim D.Y."/>
            <person name="Kim D.-U."/>
        </authorList>
    </citation>
    <scope>NUCLEOTIDE SEQUENCE [LARGE SCALE GENOMIC DNA]</scope>
    <source>
        <strain evidence="11 12">ID0723</strain>
    </source>
</reference>
<name>A0A7Y6NTE3_9BURK</name>
<keyword evidence="4 9" id="KW-0132">Cell division</keyword>
<dbReference type="GO" id="GO:0043093">
    <property type="term" value="P:FtsZ-dependent cytokinesis"/>
    <property type="evidence" value="ECO:0007669"/>
    <property type="project" value="UniProtKB-UniRule"/>
</dbReference>
<accession>A0A7Y6NTE3</accession>
<organism evidence="11 12">
    <name type="scientific">Piscinibacter koreensis</name>
    <dbReference type="NCBI Taxonomy" id="2742824"/>
    <lineage>
        <taxon>Bacteria</taxon>
        <taxon>Pseudomonadati</taxon>
        <taxon>Pseudomonadota</taxon>
        <taxon>Betaproteobacteria</taxon>
        <taxon>Burkholderiales</taxon>
        <taxon>Sphaerotilaceae</taxon>
        <taxon>Piscinibacter</taxon>
    </lineage>
</organism>
<keyword evidence="2 9" id="KW-1003">Cell membrane</keyword>
<gene>
    <name evidence="9" type="primary">ftsQ</name>
    <name evidence="11" type="ORF">HQN59_24585</name>
</gene>
<dbReference type="InterPro" id="IPR013685">
    <property type="entry name" value="POTRA_FtsQ_type"/>
</dbReference>
<evidence type="ECO:0000313" key="11">
    <source>
        <dbReference type="EMBL" id="NUZ08923.1"/>
    </source>
</evidence>
<dbReference type="InterPro" id="IPR034746">
    <property type="entry name" value="POTRA"/>
</dbReference>
<dbReference type="GO" id="GO:0005886">
    <property type="term" value="C:plasma membrane"/>
    <property type="evidence" value="ECO:0007669"/>
    <property type="project" value="UniProtKB-SubCell"/>
</dbReference>
<evidence type="ECO:0000256" key="3">
    <source>
        <dbReference type="ARBA" id="ARBA00022519"/>
    </source>
</evidence>
<dbReference type="GO" id="GO:0090529">
    <property type="term" value="P:cell septum assembly"/>
    <property type="evidence" value="ECO:0007669"/>
    <property type="project" value="InterPro"/>
</dbReference>
<comment type="subcellular location">
    <subcellularLocation>
        <location evidence="9">Cell inner membrane</location>
        <topology evidence="9">Single-pass type II membrane protein</topology>
    </subcellularLocation>
    <subcellularLocation>
        <location evidence="1">Membrane</location>
    </subcellularLocation>
    <text evidence="9">Localizes to the division septum.</text>
</comment>
<keyword evidence="5 9" id="KW-0812">Transmembrane</keyword>
<evidence type="ECO:0000256" key="9">
    <source>
        <dbReference type="HAMAP-Rule" id="MF_00911"/>
    </source>
</evidence>
<evidence type="ECO:0000256" key="8">
    <source>
        <dbReference type="ARBA" id="ARBA00023306"/>
    </source>
</evidence>
<evidence type="ECO:0000256" key="6">
    <source>
        <dbReference type="ARBA" id="ARBA00022989"/>
    </source>
</evidence>
<dbReference type="PANTHER" id="PTHR35851:SF1">
    <property type="entry name" value="CELL DIVISION PROTEIN FTSQ"/>
    <property type="match status" value="1"/>
</dbReference>
<dbReference type="InterPro" id="IPR005548">
    <property type="entry name" value="Cell_div_FtsQ/DivIB_C"/>
</dbReference>
<dbReference type="InterPro" id="IPR026579">
    <property type="entry name" value="FtsQ"/>
</dbReference>
<dbReference type="HAMAP" id="MF_00911">
    <property type="entry name" value="FtsQ_subfam"/>
    <property type="match status" value="1"/>
</dbReference>
<dbReference type="PANTHER" id="PTHR35851">
    <property type="entry name" value="CELL DIVISION PROTEIN FTSQ"/>
    <property type="match status" value="1"/>
</dbReference>
<evidence type="ECO:0000256" key="4">
    <source>
        <dbReference type="ARBA" id="ARBA00022618"/>
    </source>
</evidence>
<evidence type="ECO:0000313" key="12">
    <source>
        <dbReference type="Proteomes" id="UP000529637"/>
    </source>
</evidence>
<dbReference type="Pfam" id="PF08478">
    <property type="entry name" value="POTRA_1"/>
    <property type="match status" value="1"/>
</dbReference>
<keyword evidence="6 9" id="KW-1133">Transmembrane helix</keyword>
<evidence type="ECO:0000256" key="5">
    <source>
        <dbReference type="ARBA" id="ARBA00022692"/>
    </source>
</evidence>
<evidence type="ECO:0000256" key="7">
    <source>
        <dbReference type="ARBA" id="ARBA00023136"/>
    </source>
</evidence>
<sequence>MNRAANLLMLLGALALIGVALLWLARQPVFTIRAIRVEGDVSRNSVSTIRANAAPRLAGSFFTIDLGDARRAFESVPWVRRAVVSRVWPNRLEVRLEEHRPVALWGSASETEKLVNSFGEVFEANVGAVEDDELPTLEGPDGSAAHVLAMWQRLNPTFAPLAASVTALALSARGSWQATLDSGATVEIGRGRDDDVIARTLTFIGTLPHVTARYQRPLEYADLRHNQGYAVRLKGVTTTLEPVPAKPPRKPGTTR</sequence>
<evidence type="ECO:0000259" key="10">
    <source>
        <dbReference type="PROSITE" id="PS51779"/>
    </source>
</evidence>
<dbReference type="Pfam" id="PF03799">
    <property type="entry name" value="FtsQ_DivIB_C"/>
    <property type="match status" value="1"/>
</dbReference>
<comment type="similarity">
    <text evidence="9">Belongs to the FtsQ/DivIB family. FtsQ subfamily.</text>
</comment>
<dbReference type="EMBL" id="JABWMJ010000020">
    <property type="protein sequence ID" value="NUZ08923.1"/>
    <property type="molecule type" value="Genomic_DNA"/>
</dbReference>
<feature type="domain" description="POTRA" evidence="10">
    <location>
        <begin position="30"/>
        <end position="99"/>
    </location>
</feature>
<protein>
    <recommendedName>
        <fullName evidence="9">Cell division protein FtsQ</fullName>
    </recommendedName>
</protein>
<dbReference type="Gene3D" id="3.10.20.310">
    <property type="entry name" value="membrane protein fhac"/>
    <property type="match status" value="1"/>
</dbReference>
<keyword evidence="8 9" id="KW-0131">Cell cycle</keyword>
<evidence type="ECO:0000256" key="1">
    <source>
        <dbReference type="ARBA" id="ARBA00004370"/>
    </source>
</evidence>
<comment type="subunit">
    <text evidence="9">Part of a complex composed of FtsB, FtsL and FtsQ.</text>
</comment>
<keyword evidence="12" id="KW-1185">Reference proteome</keyword>
<dbReference type="InterPro" id="IPR045335">
    <property type="entry name" value="FtsQ_C_sf"/>
</dbReference>
<dbReference type="Gene3D" id="3.40.50.11690">
    <property type="entry name" value="Cell division protein FtsQ/DivIB"/>
    <property type="match status" value="1"/>
</dbReference>
<keyword evidence="3 9" id="KW-0997">Cell inner membrane</keyword>
<evidence type="ECO:0000256" key="2">
    <source>
        <dbReference type="ARBA" id="ARBA00022475"/>
    </source>
</evidence>
<dbReference type="Proteomes" id="UP000529637">
    <property type="component" value="Unassembled WGS sequence"/>
</dbReference>
<proteinExistence type="inferred from homology"/>
<dbReference type="PROSITE" id="PS51779">
    <property type="entry name" value="POTRA"/>
    <property type="match status" value="1"/>
</dbReference>
<dbReference type="GO" id="GO:0032153">
    <property type="term" value="C:cell division site"/>
    <property type="evidence" value="ECO:0007669"/>
    <property type="project" value="UniProtKB-UniRule"/>
</dbReference>
<keyword evidence="7 9" id="KW-0472">Membrane</keyword>